<evidence type="ECO:0000313" key="2">
    <source>
        <dbReference type="EMBL" id="VTJ86821.1"/>
    </source>
</evidence>
<name>A0A5E4D0T0_MARMO</name>
<dbReference type="AlphaFoldDB" id="A0A5E4D0T0"/>
<dbReference type="Proteomes" id="UP000662637">
    <property type="component" value="Unassembled WGS sequence"/>
</dbReference>
<evidence type="ECO:0000313" key="1">
    <source>
        <dbReference type="EMBL" id="KAF7466698.1"/>
    </source>
</evidence>
<protein>
    <submittedName>
        <fullName evidence="2">Uncharacterized protein</fullName>
    </submittedName>
</protein>
<keyword evidence="3" id="KW-1185">Reference proteome</keyword>
<reference evidence="2 3" key="1">
    <citation type="submission" date="2019-04" db="EMBL/GenBank/DDBJ databases">
        <authorList>
            <person name="Alioto T."/>
            <person name="Alioto T."/>
        </authorList>
    </citation>
    <scope>NUCLEOTIDE SEQUENCE [LARGE SCALE GENOMIC DNA]</scope>
</reference>
<sequence length="94" mass="10235">MALPRPPEPPRGAPRKAPSLLEMGALCLDSEIILGFTSHLLRRRGKVRAGEAGLAAEALSRDFEARLQRSGCGAWKRRQVPAHFLRLVPPASLS</sequence>
<accession>A0A5E4D0T0</accession>
<gene>
    <name evidence="1" type="ORF">GHT09_002020</name>
    <name evidence="2" type="ORF">MONAX_5E001254</name>
</gene>
<organism evidence="2 3">
    <name type="scientific">Marmota monax</name>
    <name type="common">Woodchuck</name>
    <dbReference type="NCBI Taxonomy" id="9995"/>
    <lineage>
        <taxon>Eukaryota</taxon>
        <taxon>Metazoa</taxon>
        <taxon>Chordata</taxon>
        <taxon>Craniata</taxon>
        <taxon>Vertebrata</taxon>
        <taxon>Euteleostomi</taxon>
        <taxon>Mammalia</taxon>
        <taxon>Eutheria</taxon>
        <taxon>Euarchontoglires</taxon>
        <taxon>Glires</taxon>
        <taxon>Rodentia</taxon>
        <taxon>Sciuromorpha</taxon>
        <taxon>Sciuridae</taxon>
        <taxon>Xerinae</taxon>
        <taxon>Marmotini</taxon>
        <taxon>Marmota</taxon>
    </lineage>
</organism>
<dbReference type="EMBL" id="CABDUW010002438">
    <property type="protein sequence ID" value="VTJ86821.1"/>
    <property type="molecule type" value="Genomic_DNA"/>
</dbReference>
<proteinExistence type="predicted"/>
<dbReference type="Proteomes" id="UP000335636">
    <property type="component" value="Unassembled WGS sequence"/>
</dbReference>
<dbReference type="EMBL" id="WJEC01007836">
    <property type="protein sequence ID" value="KAF7466698.1"/>
    <property type="molecule type" value="Genomic_DNA"/>
</dbReference>
<reference evidence="1" key="2">
    <citation type="submission" date="2020-08" db="EMBL/GenBank/DDBJ databases">
        <authorList>
            <person name="Shumante A."/>
            <person name="Zimin A.V."/>
            <person name="Puiu D."/>
            <person name="Salzberg S.L."/>
        </authorList>
    </citation>
    <scope>NUCLEOTIDE SEQUENCE</scope>
    <source>
        <strain evidence="1">WC2-LM</strain>
        <tissue evidence="1">Liver</tissue>
    </source>
</reference>
<evidence type="ECO:0000313" key="3">
    <source>
        <dbReference type="Proteomes" id="UP000335636"/>
    </source>
</evidence>